<dbReference type="InterPro" id="IPR031475">
    <property type="entry name" value="NBD_C"/>
</dbReference>
<organism evidence="9 10">
    <name type="scientific">Tenggerimyces flavus</name>
    <dbReference type="NCBI Taxonomy" id="1708749"/>
    <lineage>
        <taxon>Bacteria</taxon>
        <taxon>Bacillati</taxon>
        <taxon>Actinomycetota</taxon>
        <taxon>Actinomycetes</taxon>
        <taxon>Propionibacteriales</taxon>
        <taxon>Nocardioidaceae</taxon>
        <taxon>Tenggerimyces</taxon>
    </lineage>
</organism>
<name>A0ABV7YGK2_9ACTN</name>
<evidence type="ECO:0000256" key="4">
    <source>
        <dbReference type="ARBA" id="ARBA00022777"/>
    </source>
</evidence>
<evidence type="ECO:0000256" key="6">
    <source>
        <dbReference type="ARBA" id="ARBA00023277"/>
    </source>
</evidence>
<dbReference type="InterPro" id="IPR042213">
    <property type="entry name" value="NBD_C_sf"/>
</dbReference>
<evidence type="ECO:0000256" key="5">
    <source>
        <dbReference type="ARBA" id="ARBA00022840"/>
    </source>
</evidence>
<dbReference type="InterPro" id="IPR010737">
    <property type="entry name" value="4-carb_acid_sugar_kinase_N"/>
</dbReference>
<keyword evidence="3" id="KW-0547">Nucleotide-binding</keyword>
<dbReference type="Proteomes" id="UP001595699">
    <property type="component" value="Unassembled WGS sequence"/>
</dbReference>
<evidence type="ECO:0000313" key="9">
    <source>
        <dbReference type="EMBL" id="MFC3763752.1"/>
    </source>
</evidence>
<dbReference type="EC" id="2.7.1.-" evidence="9"/>
<accession>A0ABV7YGK2</accession>
<gene>
    <name evidence="9" type="ORF">ACFOUW_23135</name>
</gene>
<keyword evidence="4 9" id="KW-0418">Kinase</keyword>
<evidence type="ECO:0000256" key="1">
    <source>
        <dbReference type="ARBA" id="ARBA00005715"/>
    </source>
</evidence>
<dbReference type="Gene3D" id="3.40.980.20">
    <property type="entry name" value="Four-carbon acid sugar kinase, nucleotide binding domain"/>
    <property type="match status" value="1"/>
</dbReference>
<comment type="caution">
    <text evidence="9">The sequence shown here is derived from an EMBL/GenBank/DDBJ whole genome shotgun (WGS) entry which is preliminary data.</text>
</comment>
<evidence type="ECO:0000313" key="10">
    <source>
        <dbReference type="Proteomes" id="UP001595699"/>
    </source>
</evidence>
<evidence type="ECO:0000259" key="7">
    <source>
        <dbReference type="Pfam" id="PF07005"/>
    </source>
</evidence>
<keyword evidence="5" id="KW-0067">ATP-binding</keyword>
<keyword evidence="6" id="KW-0119">Carbohydrate metabolism</keyword>
<proteinExistence type="inferred from homology"/>
<feature type="domain" description="Four-carbon acid sugar kinase N-terminal" evidence="7">
    <location>
        <begin position="6"/>
        <end position="134"/>
    </location>
</feature>
<dbReference type="InterPro" id="IPR037051">
    <property type="entry name" value="4-carb_acid_sugar_kinase_N_sf"/>
</dbReference>
<keyword evidence="2 9" id="KW-0808">Transferase</keyword>
<dbReference type="Pfam" id="PF17042">
    <property type="entry name" value="NBD_C"/>
    <property type="match status" value="1"/>
</dbReference>
<keyword evidence="10" id="KW-1185">Reference proteome</keyword>
<feature type="domain" description="Four-carbon acid sugar kinase nucleotide binding" evidence="8">
    <location>
        <begin position="279"/>
        <end position="347"/>
    </location>
</feature>
<evidence type="ECO:0000256" key="3">
    <source>
        <dbReference type="ARBA" id="ARBA00022741"/>
    </source>
</evidence>
<dbReference type="EMBL" id="JBHRZH010000020">
    <property type="protein sequence ID" value="MFC3763752.1"/>
    <property type="molecule type" value="Genomic_DNA"/>
</dbReference>
<sequence>MAPLVAVLADDLTGAADTGIGFRRSGLRTVVGWDLSLLSGPYDVVALDLGTRALGAAAAAERVGLAVAAARSAGVETLYKKVDSLARGQLGPEVRAALDAWGPRSVAIVAPAFPAVGRTTVDGWQLDRGRPVSHLVGTLVAAGVSALPNAEVVGSDGVRAVVCDASTTVDLRTLAVAGASLGRDVVWVGSGGLAAELPAALGLAGSFASAVPSVRPVLTVVGSMAPRAASQVAQLDARGRPIVSLSQLGLALREGASPVVALDLSPGEEDVRHVRLLADELARHAPSVGGLVLTGGETASSVLRAFGVTALELVDEIEHGVPVSLASGAWRGPVVTKAGTFGDADSLVRAVETLEGVR</sequence>
<protein>
    <submittedName>
        <fullName evidence="9">Four-carbon acid sugar kinase family protein</fullName>
        <ecNumber evidence="9">2.7.1.-</ecNumber>
    </submittedName>
</protein>
<reference evidence="10" key="1">
    <citation type="journal article" date="2019" name="Int. J. Syst. Evol. Microbiol.">
        <title>The Global Catalogue of Microorganisms (GCM) 10K type strain sequencing project: providing services to taxonomists for standard genome sequencing and annotation.</title>
        <authorList>
            <consortium name="The Broad Institute Genomics Platform"/>
            <consortium name="The Broad Institute Genome Sequencing Center for Infectious Disease"/>
            <person name="Wu L."/>
            <person name="Ma J."/>
        </authorList>
    </citation>
    <scope>NUCLEOTIDE SEQUENCE [LARGE SCALE GENOMIC DNA]</scope>
    <source>
        <strain evidence="10">CGMCC 4.7241</strain>
    </source>
</reference>
<comment type="similarity">
    <text evidence="1">Belongs to the four-carbon acid sugar kinase family.</text>
</comment>
<dbReference type="RefSeq" id="WP_205118622.1">
    <property type="nucleotide sequence ID" value="NZ_JAFBCM010000001.1"/>
</dbReference>
<dbReference type="Pfam" id="PF07005">
    <property type="entry name" value="SBD_N"/>
    <property type="match status" value="2"/>
</dbReference>
<evidence type="ECO:0000259" key="8">
    <source>
        <dbReference type="Pfam" id="PF17042"/>
    </source>
</evidence>
<dbReference type="GO" id="GO:0016301">
    <property type="term" value="F:kinase activity"/>
    <property type="evidence" value="ECO:0007669"/>
    <property type="project" value="UniProtKB-KW"/>
</dbReference>
<evidence type="ECO:0000256" key="2">
    <source>
        <dbReference type="ARBA" id="ARBA00022679"/>
    </source>
</evidence>
<dbReference type="Gene3D" id="3.40.50.10840">
    <property type="entry name" value="Putative sugar-binding, N-terminal domain"/>
    <property type="match status" value="2"/>
</dbReference>
<dbReference type="SUPFAM" id="SSF142764">
    <property type="entry name" value="YgbK-like"/>
    <property type="match status" value="1"/>
</dbReference>
<feature type="domain" description="Four-carbon acid sugar kinase N-terminal" evidence="7">
    <location>
        <begin position="139"/>
        <end position="197"/>
    </location>
</feature>